<name>A0A9P5Y458_9AGAR</name>
<accession>A0A9P5Y458</accession>
<organism evidence="1 2">
    <name type="scientific">Collybia nuda</name>
    <dbReference type="NCBI Taxonomy" id="64659"/>
    <lineage>
        <taxon>Eukaryota</taxon>
        <taxon>Fungi</taxon>
        <taxon>Dikarya</taxon>
        <taxon>Basidiomycota</taxon>
        <taxon>Agaricomycotina</taxon>
        <taxon>Agaricomycetes</taxon>
        <taxon>Agaricomycetidae</taxon>
        <taxon>Agaricales</taxon>
        <taxon>Tricholomatineae</taxon>
        <taxon>Clitocybaceae</taxon>
        <taxon>Collybia</taxon>
    </lineage>
</organism>
<evidence type="ECO:0000313" key="1">
    <source>
        <dbReference type="EMBL" id="KAF9462349.1"/>
    </source>
</evidence>
<gene>
    <name evidence="1" type="ORF">BDZ94DRAFT_1261662</name>
</gene>
<evidence type="ECO:0000313" key="2">
    <source>
        <dbReference type="Proteomes" id="UP000807353"/>
    </source>
</evidence>
<dbReference type="EMBL" id="MU150273">
    <property type="protein sequence ID" value="KAF9462349.1"/>
    <property type="molecule type" value="Genomic_DNA"/>
</dbReference>
<dbReference type="OrthoDB" id="2977329at2759"/>
<comment type="caution">
    <text evidence="1">The sequence shown here is derived from an EMBL/GenBank/DDBJ whole genome shotgun (WGS) entry which is preliminary data.</text>
</comment>
<dbReference type="AlphaFoldDB" id="A0A9P5Y458"/>
<keyword evidence="2" id="KW-1185">Reference proteome</keyword>
<dbReference type="Proteomes" id="UP000807353">
    <property type="component" value="Unassembled WGS sequence"/>
</dbReference>
<protein>
    <submittedName>
        <fullName evidence="1">Uncharacterized protein</fullName>
    </submittedName>
</protein>
<proteinExistence type="predicted"/>
<reference evidence="1" key="1">
    <citation type="submission" date="2020-11" db="EMBL/GenBank/DDBJ databases">
        <authorList>
            <consortium name="DOE Joint Genome Institute"/>
            <person name="Ahrendt S."/>
            <person name="Riley R."/>
            <person name="Andreopoulos W."/>
            <person name="Labutti K."/>
            <person name="Pangilinan J."/>
            <person name="Ruiz-Duenas F.J."/>
            <person name="Barrasa J.M."/>
            <person name="Sanchez-Garcia M."/>
            <person name="Camarero S."/>
            <person name="Miyauchi S."/>
            <person name="Serrano A."/>
            <person name="Linde D."/>
            <person name="Babiker R."/>
            <person name="Drula E."/>
            <person name="Ayuso-Fernandez I."/>
            <person name="Pacheco R."/>
            <person name="Padilla G."/>
            <person name="Ferreira P."/>
            <person name="Barriuso J."/>
            <person name="Kellner H."/>
            <person name="Castanera R."/>
            <person name="Alfaro M."/>
            <person name="Ramirez L."/>
            <person name="Pisabarro A.G."/>
            <person name="Kuo A."/>
            <person name="Tritt A."/>
            <person name="Lipzen A."/>
            <person name="He G."/>
            <person name="Yan M."/>
            <person name="Ng V."/>
            <person name="Cullen D."/>
            <person name="Martin F."/>
            <person name="Rosso M.-N."/>
            <person name="Henrissat B."/>
            <person name="Hibbett D."/>
            <person name="Martinez A.T."/>
            <person name="Grigoriev I.V."/>
        </authorList>
    </citation>
    <scope>NUCLEOTIDE SEQUENCE</scope>
    <source>
        <strain evidence="1">CBS 247.69</strain>
    </source>
</reference>
<sequence>MGAFSSGNDPRPRVPQEILGRIIDEAQSDKLTLKSCSLASSALVAPSRKRLFGRVYFSEENKVRYEDFYHLALTNPQLLTYVRELCVDGLVHIRPERTNLPTVLKLFTNLQSLSLIAGGYGMSWDLLGLQLQATLLNLIRSTPLTHVDVDIVSWPLNSFFYCHQLRELVVPFPAFKVPLIPRNVELISRKVGFHVLQIGGSVHEFCSSFGAAHPDLRKLTICCWSVPETTIFQTILQSAANSLEELRILHTHILINRRAFPFP</sequence>